<gene>
    <name evidence="1" type="ORF">BCR33DRAFT_7251</name>
</gene>
<dbReference type="AlphaFoldDB" id="A0A1Y2D3E9"/>
<comment type="caution">
    <text evidence="1">The sequence shown here is derived from an EMBL/GenBank/DDBJ whole genome shotgun (WGS) entry which is preliminary data.</text>
</comment>
<dbReference type="EMBL" id="MCGO01000001">
    <property type="protein sequence ID" value="ORY53737.1"/>
    <property type="molecule type" value="Genomic_DNA"/>
</dbReference>
<keyword evidence="2" id="KW-1185">Reference proteome</keyword>
<organism evidence="1 2">
    <name type="scientific">Rhizoclosmatium globosum</name>
    <dbReference type="NCBI Taxonomy" id="329046"/>
    <lineage>
        <taxon>Eukaryota</taxon>
        <taxon>Fungi</taxon>
        <taxon>Fungi incertae sedis</taxon>
        <taxon>Chytridiomycota</taxon>
        <taxon>Chytridiomycota incertae sedis</taxon>
        <taxon>Chytridiomycetes</taxon>
        <taxon>Chytridiales</taxon>
        <taxon>Chytriomycetaceae</taxon>
        <taxon>Rhizoclosmatium</taxon>
    </lineage>
</organism>
<name>A0A1Y2D3E9_9FUNG</name>
<proteinExistence type="predicted"/>
<reference evidence="1 2" key="1">
    <citation type="submission" date="2016-07" db="EMBL/GenBank/DDBJ databases">
        <title>Pervasive Adenine N6-methylation of Active Genes in Fungi.</title>
        <authorList>
            <consortium name="DOE Joint Genome Institute"/>
            <person name="Mondo S.J."/>
            <person name="Dannebaum R.O."/>
            <person name="Kuo R.C."/>
            <person name="Labutti K."/>
            <person name="Haridas S."/>
            <person name="Kuo A."/>
            <person name="Salamov A."/>
            <person name="Ahrendt S.R."/>
            <person name="Lipzen A."/>
            <person name="Sullivan W."/>
            <person name="Andreopoulos W.B."/>
            <person name="Clum A."/>
            <person name="Lindquist E."/>
            <person name="Daum C."/>
            <person name="Ramamoorthy G.K."/>
            <person name="Gryganskyi A."/>
            <person name="Culley D."/>
            <person name="Magnuson J.K."/>
            <person name="James T.Y."/>
            <person name="O'Malley M.A."/>
            <person name="Stajich J.E."/>
            <person name="Spatafora J.W."/>
            <person name="Visel A."/>
            <person name="Grigoriev I.V."/>
        </authorList>
    </citation>
    <scope>NUCLEOTIDE SEQUENCE [LARGE SCALE GENOMIC DNA]</scope>
    <source>
        <strain evidence="1 2">JEL800</strain>
    </source>
</reference>
<dbReference type="Proteomes" id="UP000193642">
    <property type="component" value="Unassembled WGS sequence"/>
</dbReference>
<protein>
    <submittedName>
        <fullName evidence="1">Uncharacterized protein</fullName>
    </submittedName>
</protein>
<sequence>MSCLPTLASTSVISSGLAGSPSLLTNYDQPPSDNVYFILRMPQQQSIYVSTGATKEFKEPLPSSPNIPYVTIRPVNSITEAVSLYFQTLLLLKY</sequence>
<evidence type="ECO:0000313" key="2">
    <source>
        <dbReference type="Proteomes" id="UP000193642"/>
    </source>
</evidence>
<accession>A0A1Y2D3E9</accession>
<evidence type="ECO:0000313" key="1">
    <source>
        <dbReference type="EMBL" id="ORY53737.1"/>
    </source>
</evidence>